<dbReference type="AlphaFoldDB" id="A0A2W7JTX8"/>
<evidence type="ECO:0000256" key="1">
    <source>
        <dbReference type="ARBA" id="ARBA00006217"/>
    </source>
</evidence>
<evidence type="ECO:0000313" key="8">
    <source>
        <dbReference type="EMBL" id="PZW38910.1"/>
    </source>
</evidence>
<feature type="binding site" evidence="6">
    <location>
        <position position="99"/>
    </location>
    <ligand>
        <name>Zn(2+)</name>
        <dbReference type="ChEBI" id="CHEBI:29105"/>
    </ligand>
</feature>
<dbReference type="InterPro" id="IPR036874">
    <property type="entry name" value="Carbonic_anhydrase_sf"/>
</dbReference>
<dbReference type="FunFam" id="3.40.1050.10:FF:000001">
    <property type="entry name" value="Carbonic anhydrase"/>
    <property type="match status" value="1"/>
</dbReference>
<organism evidence="8 9">
    <name type="scientific">Humitalea rosea</name>
    <dbReference type="NCBI Taxonomy" id="990373"/>
    <lineage>
        <taxon>Bacteria</taxon>
        <taxon>Pseudomonadati</taxon>
        <taxon>Pseudomonadota</taxon>
        <taxon>Alphaproteobacteria</taxon>
        <taxon>Acetobacterales</taxon>
        <taxon>Roseomonadaceae</taxon>
        <taxon>Humitalea</taxon>
    </lineage>
</organism>
<comment type="catalytic activity">
    <reaction evidence="5 7">
        <text>hydrogencarbonate + H(+) = CO2 + H2O</text>
        <dbReference type="Rhea" id="RHEA:10748"/>
        <dbReference type="ChEBI" id="CHEBI:15377"/>
        <dbReference type="ChEBI" id="CHEBI:15378"/>
        <dbReference type="ChEBI" id="CHEBI:16526"/>
        <dbReference type="ChEBI" id="CHEBI:17544"/>
        <dbReference type="EC" id="4.2.1.1"/>
    </reaction>
</comment>
<dbReference type="InterPro" id="IPR001765">
    <property type="entry name" value="Carbonic_anhydrase"/>
</dbReference>
<dbReference type="EMBL" id="QKYU01000033">
    <property type="protein sequence ID" value="PZW38910.1"/>
    <property type="molecule type" value="Genomic_DNA"/>
</dbReference>
<dbReference type="SMART" id="SM00947">
    <property type="entry name" value="Pro_CA"/>
    <property type="match status" value="1"/>
</dbReference>
<evidence type="ECO:0000256" key="7">
    <source>
        <dbReference type="RuleBase" id="RU003956"/>
    </source>
</evidence>
<dbReference type="SUPFAM" id="SSF53056">
    <property type="entry name" value="beta-carbonic anhydrase, cab"/>
    <property type="match status" value="1"/>
</dbReference>
<evidence type="ECO:0000256" key="2">
    <source>
        <dbReference type="ARBA" id="ARBA00022723"/>
    </source>
</evidence>
<dbReference type="Pfam" id="PF00484">
    <property type="entry name" value="Pro_CA"/>
    <property type="match status" value="1"/>
</dbReference>
<protein>
    <recommendedName>
        <fullName evidence="7">Carbonic anhydrase</fullName>
        <ecNumber evidence="7">4.2.1.1</ecNumber>
    </recommendedName>
    <alternativeName>
        <fullName evidence="7">Carbonate dehydratase</fullName>
    </alternativeName>
</protein>
<dbReference type="Proteomes" id="UP000249688">
    <property type="component" value="Unassembled WGS sequence"/>
</dbReference>
<dbReference type="GO" id="GO:0008270">
    <property type="term" value="F:zinc ion binding"/>
    <property type="evidence" value="ECO:0007669"/>
    <property type="project" value="UniProtKB-UniRule"/>
</dbReference>
<dbReference type="EC" id="4.2.1.1" evidence="7"/>
<comment type="cofactor">
    <cofactor evidence="6">
        <name>Zn(2+)</name>
        <dbReference type="ChEBI" id="CHEBI:29105"/>
    </cofactor>
    <text evidence="6">Binds 1 zinc ion per subunit.</text>
</comment>
<evidence type="ECO:0000256" key="4">
    <source>
        <dbReference type="ARBA" id="ARBA00023239"/>
    </source>
</evidence>
<dbReference type="PANTHER" id="PTHR11002">
    <property type="entry name" value="CARBONIC ANHYDRASE"/>
    <property type="match status" value="1"/>
</dbReference>
<dbReference type="OrthoDB" id="9797527at2"/>
<proteinExistence type="inferred from homology"/>
<accession>A0A2W7JTX8</accession>
<gene>
    <name evidence="8" type="ORF">C8P66_13326</name>
</gene>
<dbReference type="PROSITE" id="PS00705">
    <property type="entry name" value="PROK_CO2_ANHYDRASE_2"/>
    <property type="match status" value="1"/>
</dbReference>
<evidence type="ECO:0000256" key="3">
    <source>
        <dbReference type="ARBA" id="ARBA00022833"/>
    </source>
</evidence>
<keyword evidence="3 6" id="KW-0862">Zinc</keyword>
<keyword evidence="2 6" id="KW-0479">Metal-binding</keyword>
<dbReference type="Gene3D" id="3.40.1050.10">
    <property type="entry name" value="Carbonic anhydrase"/>
    <property type="match status" value="1"/>
</dbReference>
<feature type="binding site" evidence="6">
    <location>
        <position position="43"/>
    </location>
    <ligand>
        <name>Zn(2+)</name>
        <dbReference type="ChEBI" id="CHEBI:29105"/>
    </ligand>
</feature>
<feature type="binding site" evidence="6">
    <location>
        <position position="102"/>
    </location>
    <ligand>
        <name>Zn(2+)</name>
        <dbReference type="ChEBI" id="CHEBI:29105"/>
    </ligand>
</feature>
<evidence type="ECO:0000313" key="9">
    <source>
        <dbReference type="Proteomes" id="UP000249688"/>
    </source>
</evidence>
<feature type="binding site" evidence="6">
    <location>
        <position position="45"/>
    </location>
    <ligand>
        <name>Zn(2+)</name>
        <dbReference type="ChEBI" id="CHEBI:29105"/>
    </ligand>
</feature>
<comment type="function">
    <text evidence="7">Reversible hydration of carbon dioxide.</text>
</comment>
<comment type="similarity">
    <text evidence="1 7">Belongs to the beta-class carbonic anhydrase family.</text>
</comment>
<comment type="caution">
    <text evidence="8">The sequence shown here is derived from an EMBL/GenBank/DDBJ whole genome shotgun (WGS) entry which is preliminary data.</text>
</comment>
<evidence type="ECO:0000256" key="6">
    <source>
        <dbReference type="PIRSR" id="PIRSR601765-1"/>
    </source>
</evidence>
<reference evidence="8 9" key="1">
    <citation type="submission" date="2018-06" db="EMBL/GenBank/DDBJ databases">
        <title>Genomic Encyclopedia of Archaeal and Bacterial Type Strains, Phase II (KMG-II): from individual species to whole genera.</title>
        <authorList>
            <person name="Goeker M."/>
        </authorList>
    </citation>
    <scope>NUCLEOTIDE SEQUENCE [LARGE SCALE GENOMIC DNA]</scope>
    <source>
        <strain evidence="8 9">DSM 24525</strain>
    </source>
</reference>
<keyword evidence="4 7" id="KW-0456">Lyase</keyword>
<dbReference type="GO" id="GO:0015976">
    <property type="term" value="P:carbon utilization"/>
    <property type="evidence" value="ECO:0007669"/>
    <property type="project" value="InterPro"/>
</dbReference>
<name>A0A2W7JTX8_9PROT</name>
<dbReference type="PANTHER" id="PTHR11002:SF76">
    <property type="entry name" value="CARBONIC ANHYDRASE"/>
    <property type="match status" value="1"/>
</dbReference>
<dbReference type="GO" id="GO:0004089">
    <property type="term" value="F:carbonate dehydratase activity"/>
    <property type="evidence" value="ECO:0007669"/>
    <property type="project" value="UniProtKB-UniRule"/>
</dbReference>
<evidence type="ECO:0000256" key="5">
    <source>
        <dbReference type="ARBA" id="ARBA00048348"/>
    </source>
</evidence>
<dbReference type="InterPro" id="IPR015892">
    <property type="entry name" value="Carbonic_anhydrase_CS"/>
</dbReference>
<dbReference type="PROSITE" id="PS00704">
    <property type="entry name" value="PROK_CO2_ANHYDRASE_1"/>
    <property type="match status" value="1"/>
</dbReference>
<dbReference type="CDD" id="cd00883">
    <property type="entry name" value="beta_CA_cladeA"/>
    <property type="match status" value="1"/>
</dbReference>
<keyword evidence="9" id="KW-1185">Reference proteome</keyword>
<sequence>MTHTLDHLFDRNVAWAHRKTEQDPTFFRRLSEQQTPNYLWIGCSDSRITANDVLGLDPGEVFVHRNIANIVHTSDMNILSVLEYAIDVLHVQHVIVAGHYGCGGVQRALVEQRCALVDHWLQPLSMYYRKHRPAFDAMTDDAQRLDRLCEINIEMQVRRVAATHLIENAWTRGLPLHVHGWIYGMHDGLLRDLGPHVSSVAERDALPSVDTCVHRAAEPSSALRRHATEAFAALLLDDSASPPCCGSALPSRLRTT</sequence>